<dbReference type="SUPFAM" id="SSF81995">
    <property type="entry name" value="beta-sandwich domain of Sec23/24"/>
    <property type="match status" value="1"/>
</dbReference>
<proteinExistence type="inferred from homology"/>
<comment type="similarity">
    <text evidence="1">Belongs to the SEC23/SEC24 family. SEC24 subfamily.</text>
</comment>
<feature type="compositionally biased region" description="Pro residues" evidence="4">
    <location>
        <begin position="67"/>
        <end position="82"/>
    </location>
</feature>
<dbReference type="GO" id="GO:0006886">
    <property type="term" value="P:intracellular protein transport"/>
    <property type="evidence" value="ECO:0007669"/>
    <property type="project" value="InterPro"/>
</dbReference>
<feature type="domain" description="Sec23/Sec24 helical" evidence="8">
    <location>
        <begin position="877"/>
        <end position="974"/>
    </location>
</feature>
<dbReference type="InterPro" id="IPR036174">
    <property type="entry name" value="Znf_Sec23_Sec24_sf"/>
</dbReference>
<dbReference type="Pfam" id="PF04810">
    <property type="entry name" value="zf-Sec23_Sec24"/>
    <property type="match status" value="1"/>
</dbReference>
<dbReference type="SUPFAM" id="SSF82754">
    <property type="entry name" value="C-terminal, gelsolin-like domain of Sec23/24"/>
    <property type="match status" value="1"/>
</dbReference>
<dbReference type="Gene3D" id="1.20.120.730">
    <property type="entry name" value="Sec23/Sec24 helical domain"/>
    <property type="match status" value="1"/>
</dbReference>
<dbReference type="Pfam" id="PF04815">
    <property type="entry name" value="Sec23_helical"/>
    <property type="match status" value="1"/>
</dbReference>
<feature type="domain" description="Zinc finger Sec23/Sec24-type" evidence="6">
    <location>
        <begin position="464"/>
        <end position="502"/>
    </location>
</feature>
<feature type="compositionally biased region" description="Pro residues" evidence="4">
    <location>
        <begin position="1"/>
        <end position="17"/>
    </location>
</feature>
<dbReference type="STRING" id="3088.A0A383W545"/>
<dbReference type="PANTHER" id="PTHR13803">
    <property type="entry name" value="SEC24-RELATED PROTEIN"/>
    <property type="match status" value="1"/>
</dbReference>
<dbReference type="Gene3D" id="3.40.50.410">
    <property type="entry name" value="von Willebrand factor, type A domain"/>
    <property type="match status" value="1"/>
</dbReference>
<evidence type="ECO:0000259" key="6">
    <source>
        <dbReference type="Pfam" id="PF04810"/>
    </source>
</evidence>
<evidence type="ECO:0000256" key="3">
    <source>
        <dbReference type="ARBA" id="ARBA00022927"/>
    </source>
</evidence>
<feature type="domain" description="Gelsolin-like" evidence="5">
    <location>
        <begin position="1001"/>
        <end position="1054"/>
    </location>
</feature>
<keyword evidence="3" id="KW-0653">Protein transport</keyword>
<dbReference type="InterPro" id="IPR006895">
    <property type="entry name" value="Znf_Sec23_Sec24"/>
</dbReference>
<dbReference type="InterPro" id="IPR007123">
    <property type="entry name" value="Gelsolin-like_dom"/>
</dbReference>
<dbReference type="SUPFAM" id="SSF53300">
    <property type="entry name" value="vWA-like"/>
    <property type="match status" value="1"/>
</dbReference>
<dbReference type="GO" id="GO:0090110">
    <property type="term" value="P:COPII-coated vesicle cargo loading"/>
    <property type="evidence" value="ECO:0007669"/>
    <property type="project" value="TreeGrafter"/>
</dbReference>
<dbReference type="Pfam" id="PF08033">
    <property type="entry name" value="Sec23_BS"/>
    <property type="match status" value="1"/>
</dbReference>
<dbReference type="InterPro" id="IPR029006">
    <property type="entry name" value="ADF-H/Gelsolin-like_dom_sf"/>
</dbReference>
<sequence length="1132" mass="116454">MSSGPPPGQYGMPPPGGMPMANGPPSGRMMRPPGMPGPMGPAGAAPMPGYNPQQAAAGMQQMSLGGPPGPPAGLGGPPPPPAGLAGGPRPVSGGFGGPPRPMGPPSAGAPGGFPAAADGPPGPGGFPRGPGSGGAPGMPPGPAMGGMPAMGGPPGSGPYSGGMPGGMRPPGAPLANGGPASGPQQQQQQQQAAPGMGAPLGVRPAGPQPPPAAAAAGPGMGMPGQGPASGGMRPPMPGFMPAGPPMVRPAGPGAPGGPPSGSGLPGMPGAFPGGPPPPGYAAAPGGMPGMRPPGMPGAPGMPGPGMPGPGGFGPAPPGGMPGPGGMLGPGGMPPGGMPPGGMQQHSMPGPGMGMGAAPARQQMARIDPAQIPRPVVNQSQEVQVFETRVNGCHVNPPSSSTRFVVRDRGSASPRLLRASLNTVPATNDMLGNSGMQFALAVQPLALPDPDDDPVLVVDLGELGPVRCGRCKAYMNPYMRWTDGGKTFVCNFCGHSNPCPDVYFNYLGPDGRRRDTYERAELSCGTYEVVASKEYFARPAMPVIHVFLIDVGHAAVASGATAATCQCIEQVLDSLQGGDSTLVGLVTYDSSVHFYSVAKGQATPQMLVMPDTQDVYAPMPSQLLAKLAECREQLAELLASIPNMFAASAGPESCSAAAIEACVELLKPTGGKLHAFVSSLPNSGVKALKMRDSSSSMAEKEKQMGLLPQDATYLSLAAQAADFQICIDLFLLAQSYVDVATLASLAHTTGGSLYHYLPFNPLMDQDQLLNDLKWNVSRPQGLEAILRVRASQGLDVEGYLGAFYKPPNSPTDVYLPAVDCDKALIAKLAILEKLNPANEVYLQCALLYTTTDGARRVRISTLALPVSDQMGAVFKGADLDSQLANMTRQVACTLPGGTSAGAKELILGRITATLAAYRKYCATSSSTVQLILPEALKLLPLFSLALQKSPILRADVRPDERSLWLAGVMSASCGRIMGLLHPRLFAVHHLLKAGAMPPNGAVPEPIVLSSEMLELGGVYLLDNGSDLLLYVDQDLGEGLCQDLFGLPNADVLHRTPQPLPLAQRDSPASRLLFELLNTVRLQRCAFMRLRLAKKGDPYYGLFVNLLVEDKSTAGMSYVEYLCHVHRQIQEKMG</sequence>
<dbReference type="InterPro" id="IPR050550">
    <property type="entry name" value="SEC23_SEC24_subfamily"/>
</dbReference>
<dbReference type="Gene3D" id="3.40.20.10">
    <property type="entry name" value="Severin"/>
    <property type="match status" value="1"/>
</dbReference>
<dbReference type="SUPFAM" id="SSF82919">
    <property type="entry name" value="Zn-finger domain of Sec23/24"/>
    <property type="match status" value="1"/>
</dbReference>
<dbReference type="InterPro" id="IPR006896">
    <property type="entry name" value="Sec23/24_trunk_dom"/>
</dbReference>
<feature type="domain" description="Sec23/Sec24 trunk" evidence="7">
    <location>
        <begin position="540"/>
        <end position="775"/>
    </location>
</feature>
<feature type="compositionally biased region" description="Gly residues" evidence="4">
    <location>
        <begin position="125"/>
        <end position="136"/>
    </location>
</feature>
<name>A0A383W545_TETOB</name>
<dbReference type="GO" id="GO:0030127">
    <property type="term" value="C:COPII vesicle coat"/>
    <property type="evidence" value="ECO:0007669"/>
    <property type="project" value="InterPro"/>
</dbReference>
<organism evidence="10 11">
    <name type="scientific">Tetradesmus obliquus</name>
    <name type="common">Green alga</name>
    <name type="synonym">Acutodesmus obliquus</name>
    <dbReference type="NCBI Taxonomy" id="3088"/>
    <lineage>
        <taxon>Eukaryota</taxon>
        <taxon>Viridiplantae</taxon>
        <taxon>Chlorophyta</taxon>
        <taxon>core chlorophytes</taxon>
        <taxon>Chlorophyceae</taxon>
        <taxon>CS clade</taxon>
        <taxon>Sphaeropleales</taxon>
        <taxon>Scenedesmaceae</taxon>
        <taxon>Tetradesmus</taxon>
    </lineage>
</organism>
<dbReference type="InterPro" id="IPR036465">
    <property type="entry name" value="vWFA_dom_sf"/>
</dbReference>
<dbReference type="Gene3D" id="2.60.40.1670">
    <property type="entry name" value="beta-sandwich domain of Sec23/24"/>
    <property type="match status" value="1"/>
</dbReference>
<dbReference type="Gene3D" id="2.30.30.380">
    <property type="entry name" value="Zn-finger domain of Sec23/24"/>
    <property type="match status" value="1"/>
</dbReference>
<dbReference type="InterPro" id="IPR036180">
    <property type="entry name" value="Gelsolin-like_dom_sf"/>
</dbReference>
<dbReference type="PANTHER" id="PTHR13803:SF4">
    <property type="entry name" value="SECRETORY 24CD, ISOFORM C"/>
    <property type="match status" value="1"/>
</dbReference>
<evidence type="ECO:0000259" key="7">
    <source>
        <dbReference type="Pfam" id="PF04811"/>
    </source>
</evidence>
<evidence type="ECO:0000313" key="11">
    <source>
        <dbReference type="Proteomes" id="UP000256970"/>
    </source>
</evidence>
<evidence type="ECO:0000259" key="9">
    <source>
        <dbReference type="Pfam" id="PF08033"/>
    </source>
</evidence>
<evidence type="ECO:0000256" key="4">
    <source>
        <dbReference type="SAM" id="MobiDB-lite"/>
    </source>
</evidence>
<dbReference type="Pfam" id="PF00626">
    <property type="entry name" value="Gelsolin"/>
    <property type="match status" value="1"/>
</dbReference>
<reference evidence="10 11" key="1">
    <citation type="submission" date="2016-10" db="EMBL/GenBank/DDBJ databases">
        <authorList>
            <person name="Cai Z."/>
        </authorList>
    </citation>
    <scope>NUCLEOTIDE SEQUENCE [LARGE SCALE GENOMIC DNA]</scope>
</reference>
<dbReference type="Pfam" id="PF04811">
    <property type="entry name" value="Sec23_trunk"/>
    <property type="match status" value="1"/>
</dbReference>
<feature type="compositionally biased region" description="Low complexity" evidence="4">
    <location>
        <begin position="105"/>
        <end position="119"/>
    </location>
</feature>
<dbReference type="GO" id="GO:0070971">
    <property type="term" value="C:endoplasmic reticulum exit site"/>
    <property type="evidence" value="ECO:0007669"/>
    <property type="project" value="TreeGrafter"/>
</dbReference>
<dbReference type="InterPro" id="IPR036175">
    <property type="entry name" value="Sec23/24_helical_dom_sf"/>
</dbReference>
<feature type="domain" description="Sec23/Sec24 beta-sandwich" evidence="9">
    <location>
        <begin position="780"/>
        <end position="866"/>
    </location>
</feature>
<evidence type="ECO:0000259" key="8">
    <source>
        <dbReference type="Pfam" id="PF04815"/>
    </source>
</evidence>
<feature type="compositionally biased region" description="Pro residues" evidence="4">
    <location>
        <begin position="290"/>
        <end position="305"/>
    </location>
</feature>
<feature type="region of interest" description="Disordered" evidence="4">
    <location>
        <begin position="1"/>
        <end position="305"/>
    </location>
</feature>
<protein>
    <submittedName>
        <fullName evidence="10">Uncharacterized protein</fullName>
    </submittedName>
</protein>
<keyword evidence="11" id="KW-1185">Reference proteome</keyword>
<evidence type="ECO:0000256" key="2">
    <source>
        <dbReference type="ARBA" id="ARBA00022448"/>
    </source>
</evidence>
<feature type="compositionally biased region" description="Low complexity" evidence="4">
    <location>
        <begin position="18"/>
        <end position="32"/>
    </location>
</feature>
<gene>
    <name evidence="10" type="ORF">BQ4739_LOCUS12289</name>
</gene>
<evidence type="ECO:0000313" key="10">
    <source>
        <dbReference type="EMBL" id="SZX72134.1"/>
    </source>
</evidence>
<keyword evidence="2" id="KW-0813">Transport</keyword>
<dbReference type="AlphaFoldDB" id="A0A383W545"/>
<dbReference type="GO" id="GO:0008270">
    <property type="term" value="F:zinc ion binding"/>
    <property type="evidence" value="ECO:0007669"/>
    <property type="project" value="InterPro"/>
</dbReference>
<dbReference type="Proteomes" id="UP000256970">
    <property type="component" value="Unassembled WGS sequence"/>
</dbReference>
<feature type="compositionally biased region" description="Gly residues" evidence="4">
    <location>
        <begin position="148"/>
        <end position="165"/>
    </location>
</feature>
<evidence type="ECO:0000256" key="1">
    <source>
        <dbReference type="ARBA" id="ARBA00008334"/>
    </source>
</evidence>
<dbReference type="InterPro" id="IPR012990">
    <property type="entry name" value="Beta-sandwich_Sec23_24"/>
</dbReference>
<dbReference type="GO" id="GO:0000149">
    <property type="term" value="F:SNARE binding"/>
    <property type="evidence" value="ECO:0007669"/>
    <property type="project" value="TreeGrafter"/>
</dbReference>
<dbReference type="EMBL" id="FNXT01001106">
    <property type="protein sequence ID" value="SZX72134.1"/>
    <property type="molecule type" value="Genomic_DNA"/>
</dbReference>
<evidence type="ECO:0000259" key="5">
    <source>
        <dbReference type="Pfam" id="PF00626"/>
    </source>
</evidence>
<feature type="compositionally biased region" description="Gly residues" evidence="4">
    <location>
        <begin position="218"/>
        <end position="229"/>
    </location>
</feature>
<dbReference type="InterPro" id="IPR006900">
    <property type="entry name" value="Sec23/24_helical_dom"/>
</dbReference>
<dbReference type="SUPFAM" id="SSF81811">
    <property type="entry name" value="Helical domain of Sec23/24"/>
    <property type="match status" value="1"/>
</dbReference>
<accession>A0A383W545</accession>
<feature type="compositionally biased region" description="Pro residues" evidence="4">
    <location>
        <begin position="234"/>
        <end position="247"/>
    </location>
</feature>
<feature type="compositionally biased region" description="Low complexity" evidence="4">
    <location>
        <begin position="173"/>
        <end position="199"/>
    </location>
</feature>